<dbReference type="EMBL" id="BARS01052591">
    <property type="protein sequence ID" value="GAG43841.1"/>
    <property type="molecule type" value="Genomic_DNA"/>
</dbReference>
<comment type="caution">
    <text evidence="1">The sequence shown here is derived from an EMBL/GenBank/DDBJ whole genome shotgun (WGS) entry which is preliminary data.</text>
</comment>
<proteinExistence type="predicted"/>
<reference evidence="1" key="1">
    <citation type="journal article" date="2014" name="Front. Microbiol.">
        <title>High frequency of phylogenetically diverse reductive dehalogenase-homologous genes in deep subseafloor sedimentary metagenomes.</title>
        <authorList>
            <person name="Kawai M."/>
            <person name="Futagami T."/>
            <person name="Toyoda A."/>
            <person name="Takaki Y."/>
            <person name="Nishi S."/>
            <person name="Hori S."/>
            <person name="Arai W."/>
            <person name="Tsubouchi T."/>
            <person name="Morono Y."/>
            <person name="Uchiyama I."/>
            <person name="Ito T."/>
            <person name="Fujiyama A."/>
            <person name="Inagaki F."/>
            <person name="Takami H."/>
        </authorList>
    </citation>
    <scope>NUCLEOTIDE SEQUENCE</scope>
    <source>
        <strain evidence="1">Expedition CK06-06</strain>
    </source>
</reference>
<gene>
    <name evidence="1" type="ORF">S01H1_78169</name>
</gene>
<evidence type="ECO:0000313" key="1">
    <source>
        <dbReference type="EMBL" id="GAG43841.1"/>
    </source>
</evidence>
<feature type="non-terminal residue" evidence="1">
    <location>
        <position position="225"/>
    </location>
</feature>
<dbReference type="AlphaFoldDB" id="X0Z5Q3"/>
<protein>
    <submittedName>
        <fullName evidence="1">Uncharacterized protein</fullName>
    </submittedName>
</protein>
<name>X0Z5Q3_9ZZZZ</name>
<organism evidence="1">
    <name type="scientific">marine sediment metagenome</name>
    <dbReference type="NCBI Taxonomy" id="412755"/>
    <lineage>
        <taxon>unclassified sequences</taxon>
        <taxon>metagenomes</taxon>
        <taxon>ecological metagenomes</taxon>
    </lineage>
</organism>
<accession>X0Z5Q3</accession>
<sequence length="225" mass="23528">MVNPTGLDEAMGRVLGLDPAAAARPGRAGKVEKAVDHPVISGVPLAALPALGPYGYKTAGSAKVVAKVGDRPVIVTNQAGRARAVTLNLGRGAELIWPMRRDQILQPRLPAWERQWSLILKAVVWAARKDGLTSMTASAPARIARDGLGAARLKVTVTLPSVLIKPIGKSKITATFRDAGLTGPKAETKEFPLRGGKQEFELPIPAGLSAGQIEADAVLTTAGKV</sequence>